<dbReference type="SUPFAM" id="SSF159127">
    <property type="entry name" value="HupF/HypC-like"/>
    <property type="match status" value="1"/>
</dbReference>
<dbReference type="GO" id="GO:0005506">
    <property type="term" value="F:iron ion binding"/>
    <property type="evidence" value="ECO:0007669"/>
    <property type="project" value="TreeGrafter"/>
</dbReference>
<dbReference type="OrthoDB" id="9806017at2"/>
<dbReference type="Proteomes" id="UP000245629">
    <property type="component" value="Chromosome 1"/>
</dbReference>
<dbReference type="RefSeq" id="WP_109325072.1">
    <property type="nucleotide sequence ID" value="NZ_CP029352.1"/>
</dbReference>
<dbReference type="NCBIfam" id="TIGR00074">
    <property type="entry name" value="hypC_hupF"/>
    <property type="match status" value="1"/>
</dbReference>
<sequence>MCLGVPARIVAIADAGRMLAVADILGVRREVNISCIADPDAPLTDEIGRWVLVHVGFAVSRVDEAEAQATLDMLHQIGEAEGERGHLRASLLA</sequence>
<dbReference type="FunFam" id="2.30.30.140:FF:000022">
    <property type="entry name" value="Hydrogenase assembly chaperone HybG"/>
    <property type="match status" value="1"/>
</dbReference>
<dbReference type="GO" id="GO:0051604">
    <property type="term" value="P:protein maturation"/>
    <property type="evidence" value="ECO:0007669"/>
    <property type="project" value="TreeGrafter"/>
</dbReference>
<evidence type="ECO:0000256" key="2">
    <source>
        <dbReference type="ARBA" id="ARBA00053969"/>
    </source>
</evidence>
<name>A0A2S2CMX3_9PROT</name>
<comment type="similarity">
    <text evidence="1">Belongs to the HupF/HypC family.</text>
</comment>
<dbReference type="InterPro" id="IPR001109">
    <property type="entry name" value="Hydrogenase_HupF/HypC"/>
</dbReference>
<dbReference type="GO" id="GO:1902670">
    <property type="term" value="F:carbon dioxide binding"/>
    <property type="evidence" value="ECO:0007669"/>
    <property type="project" value="TreeGrafter"/>
</dbReference>
<evidence type="ECO:0000313" key="4">
    <source>
        <dbReference type="EMBL" id="AWK85667.1"/>
    </source>
</evidence>
<proteinExistence type="inferred from homology"/>
<accession>A0A2S2CMX3</accession>
<reference evidence="5" key="1">
    <citation type="submission" date="2018-05" db="EMBL/GenBank/DDBJ databases">
        <title>Azospirillum thermophila sp. nov., a novel isolated from hot spring.</title>
        <authorList>
            <person name="Zhao Z."/>
        </authorList>
    </citation>
    <scope>NUCLEOTIDE SEQUENCE [LARGE SCALE GENOMIC DNA]</scope>
    <source>
        <strain evidence="5">CFH 70021</strain>
    </source>
</reference>
<dbReference type="AlphaFoldDB" id="A0A2S2CMX3"/>
<comment type="function">
    <text evidence="2">Involved in the maturation of [NiFe] hydrogenases. Involved in the biosynthesis of the Fe(CN)(2)CO cofactor.</text>
</comment>
<keyword evidence="5" id="KW-1185">Reference proteome</keyword>
<evidence type="ECO:0000256" key="1">
    <source>
        <dbReference type="ARBA" id="ARBA00006018"/>
    </source>
</evidence>
<dbReference type="PROSITE" id="PS01097">
    <property type="entry name" value="HUPF_HYPC"/>
    <property type="match status" value="1"/>
</dbReference>
<evidence type="ECO:0000313" key="5">
    <source>
        <dbReference type="Proteomes" id="UP000245629"/>
    </source>
</evidence>
<evidence type="ECO:0000256" key="3">
    <source>
        <dbReference type="ARBA" id="ARBA00071976"/>
    </source>
</evidence>
<gene>
    <name evidence="4" type="ORF">DEW08_05365</name>
</gene>
<dbReference type="PRINTS" id="PR00445">
    <property type="entry name" value="HUPFHYPC"/>
</dbReference>
<dbReference type="Pfam" id="PF01455">
    <property type="entry name" value="HupF_HypC"/>
    <property type="match status" value="1"/>
</dbReference>
<dbReference type="InterPro" id="IPR019812">
    <property type="entry name" value="Hydgase_assmbl_chp_CS"/>
</dbReference>
<organism evidence="4 5">
    <name type="scientific">Azospirillum thermophilum</name>
    <dbReference type="NCBI Taxonomy" id="2202148"/>
    <lineage>
        <taxon>Bacteria</taxon>
        <taxon>Pseudomonadati</taxon>
        <taxon>Pseudomonadota</taxon>
        <taxon>Alphaproteobacteria</taxon>
        <taxon>Rhodospirillales</taxon>
        <taxon>Azospirillaceae</taxon>
        <taxon>Azospirillum</taxon>
    </lineage>
</organism>
<dbReference type="PANTHER" id="PTHR35177">
    <property type="entry name" value="HYDROGENASE MATURATION FACTOR HYBG"/>
    <property type="match status" value="1"/>
</dbReference>
<dbReference type="Gene3D" id="2.30.30.140">
    <property type="match status" value="1"/>
</dbReference>
<protein>
    <recommendedName>
        <fullName evidence="3">Hydrogenase maturation factor HypC</fullName>
    </recommendedName>
</protein>
<dbReference type="KEGG" id="azz:DEW08_05365"/>
<dbReference type="EMBL" id="CP029352">
    <property type="protein sequence ID" value="AWK85667.1"/>
    <property type="molecule type" value="Genomic_DNA"/>
</dbReference>
<dbReference type="PANTHER" id="PTHR35177:SF2">
    <property type="entry name" value="HYDROGENASE MATURATION FACTOR HYBG"/>
    <property type="match status" value="1"/>
</dbReference>